<dbReference type="InterPro" id="IPR029479">
    <property type="entry name" value="Nitroreductase"/>
</dbReference>
<keyword evidence="6" id="KW-1185">Reference proteome</keyword>
<keyword evidence="3" id="KW-0560">Oxidoreductase</keyword>
<keyword evidence="2" id="KW-0288">FMN</keyword>
<organism evidence="5 6">
    <name type="scientific">Limosilactobacillus caviae</name>
    <dbReference type="NCBI Taxonomy" id="1769424"/>
    <lineage>
        <taxon>Bacteria</taxon>
        <taxon>Bacillati</taxon>
        <taxon>Bacillota</taxon>
        <taxon>Bacilli</taxon>
        <taxon>Lactobacillales</taxon>
        <taxon>Lactobacillaceae</taxon>
        <taxon>Limosilactobacillus</taxon>
    </lineage>
</organism>
<proteinExistence type="predicted"/>
<dbReference type="PANTHER" id="PTHR23026:SF90">
    <property type="entry name" value="IODOTYROSINE DEIODINASE 1"/>
    <property type="match status" value="1"/>
</dbReference>
<dbReference type="InterPro" id="IPR000415">
    <property type="entry name" value="Nitroreductase-like"/>
</dbReference>
<feature type="domain" description="Nitroreductase" evidence="4">
    <location>
        <begin position="8"/>
        <end position="184"/>
    </location>
</feature>
<dbReference type="SUPFAM" id="SSF55469">
    <property type="entry name" value="FMN-dependent nitroreductase-like"/>
    <property type="match status" value="1"/>
</dbReference>
<keyword evidence="1" id="KW-0285">Flavoprotein</keyword>
<comment type="caution">
    <text evidence="5">The sequence shown here is derived from an EMBL/GenBank/DDBJ whole genome shotgun (WGS) entry which is preliminary data.</text>
</comment>
<dbReference type="PANTHER" id="PTHR23026">
    <property type="entry name" value="NADPH NITROREDUCTASE"/>
    <property type="match status" value="1"/>
</dbReference>
<evidence type="ECO:0000256" key="1">
    <source>
        <dbReference type="ARBA" id="ARBA00022630"/>
    </source>
</evidence>
<name>A0ABQ2C1N4_9LACO</name>
<protein>
    <submittedName>
        <fullName evidence="5">Nitrobenzoate reductase</fullName>
    </submittedName>
</protein>
<reference evidence="6" key="1">
    <citation type="journal article" date="2019" name="Int. J. Syst. Evol. Microbiol.">
        <title>The Global Catalogue of Microorganisms (GCM) 10K type strain sequencing project: providing services to taxonomists for standard genome sequencing and annotation.</title>
        <authorList>
            <consortium name="The Broad Institute Genomics Platform"/>
            <consortium name="The Broad Institute Genome Sequencing Center for Infectious Disease"/>
            <person name="Wu L."/>
            <person name="Ma J."/>
        </authorList>
    </citation>
    <scope>NUCLEOTIDE SEQUENCE [LARGE SCALE GENOMIC DNA]</scope>
    <source>
        <strain evidence="6">CCM 8609</strain>
    </source>
</reference>
<dbReference type="Gene3D" id="3.40.109.10">
    <property type="entry name" value="NADH Oxidase"/>
    <property type="match status" value="1"/>
</dbReference>
<accession>A0ABQ2C1N4</accession>
<evidence type="ECO:0000313" key="6">
    <source>
        <dbReference type="Proteomes" id="UP000603295"/>
    </source>
</evidence>
<gene>
    <name evidence="5" type="primary">pnbA</name>
    <name evidence="5" type="ORF">GCM10011459_01510</name>
</gene>
<sequence length="211" mass="23740">MEFIDTVNNRHSVRDFKSQPIAKEDLEKIVETAGKAPSWANTQPWKVVIATGDSLEKIRSYHESGRAEHSEFPSLHRGSMGKQGQSNLRIWSSGIHHFLGADGNDMYRDSEKLFNAPAIAYLLLPRNINPWTTYDLGAFGQTLMLAAKDMGIDSIPAEEFVFNPSYLHQVLGVSDDYLFAVGIGLGYPKDAKINKFRSERMSLDQYLTIKD</sequence>
<dbReference type="EMBL" id="BMDS01000001">
    <property type="protein sequence ID" value="GGI62317.1"/>
    <property type="molecule type" value="Genomic_DNA"/>
</dbReference>
<evidence type="ECO:0000256" key="3">
    <source>
        <dbReference type="ARBA" id="ARBA00023002"/>
    </source>
</evidence>
<dbReference type="Pfam" id="PF00881">
    <property type="entry name" value="Nitroreductase"/>
    <property type="match status" value="1"/>
</dbReference>
<evidence type="ECO:0000256" key="2">
    <source>
        <dbReference type="ARBA" id="ARBA00022643"/>
    </source>
</evidence>
<dbReference type="CDD" id="cd02136">
    <property type="entry name" value="PnbA_NfnB-like"/>
    <property type="match status" value="1"/>
</dbReference>
<evidence type="ECO:0000313" key="5">
    <source>
        <dbReference type="EMBL" id="GGI62317.1"/>
    </source>
</evidence>
<evidence type="ECO:0000259" key="4">
    <source>
        <dbReference type="Pfam" id="PF00881"/>
    </source>
</evidence>
<dbReference type="Proteomes" id="UP000603295">
    <property type="component" value="Unassembled WGS sequence"/>
</dbReference>
<dbReference type="RefSeq" id="WP_153709382.1">
    <property type="nucleotide sequence ID" value="NZ_BMDS01000001.1"/>
</dbReference>
<dbReference type="InterPro" id="IPR050627">
    <property type="entry name" value="Nitroreductase/BluB"/>
</dbReference>